<dbReference type="HOGENOM" id="CLU_007884_6_2_4"/>
<evidence type="ECO:0000256" key="1">
    <source>
        <dbReference type="ARBA" id="ARBA00022946"/>
    </source>
</evidence>
<dbReference type="PIRSF" id="PIRSF006487">
    <property type="entry name" value="GcvT"/>
    <property type="match status" value="1"/>
</dbReference>
<dbReference type="PANTHER" id="PTHR22602">
    <property type="entry name" value="TRANSFERASE CAF17, MITOCHONDRIAL-RELATED"/>
    <property type="match status" value="1"/>
</dbReference>
<dbReference type="InterPro" id="IPR045179">
    <property type="entry name" value="YgfZ/GcvT"/>
</dbReference>
<dbReference type="Proteomes" id="UP000031637">
    <property type="component" value="Chromosome"/>
</dbReference>
<evidence type="ECO:0000259" key="2">
    <source>
        <dbReference type="Pfam" id="PF01571"/>
    </source>
</evidence>
<dbReference type="SUPFAM" id="SSF103025">
    <property type="entry name" value="Folate-binding domain"/>
    <property type="match status" value="1"/>
</dbReference>
<dbReference type="GO" id="GO:0016226">
    <property type="term" value="P:iron-sulfur cluster assembly"/>
    <property type="evidence" value="ECO:0007669"/>
    <property type="project" value="TreeGrafter"/>
</dbReference>
<sequence length="339" mass="35644">MTQELISFLATQGLTEDGSRFGAVADELVAARDGAVVAPLTDLGVIRATGADAAGFLHNLMTNDINGIGPNDARFAGFCTPKGRLLALFLIWREGDDFLLMLPRDVLPAMLKKLSMYVLRSKVKLSDATGERTLIGYSAPAAVPPAPTLAGAEMPRFGVAAVEGGQAIRLDDTRWLLALDPATAASSWQALAAAARPVGLAAWQWLEIAAGQPRVVAATQEAFVPQMLNMELPAVAGVSFSKGCYPGQEIVARTQYLGKVKRRTFRARLAAAVAPGTSVYAPETGDQHCGAIVSVAPSPAGGFECLVCVQIGAVEAGEVHVGALDGERLEFLPLPYEMT</sequence>
<dbReference type="InterPro" id="IPR006222">
    <property type="entry name" value="GCVT_N"/>
</dbReference>
<accession>W0SFT9</accession>
<dbReference type="InterPro" id="IPR027266">
    <property type="entry name" value="TrmE/GcvT-like"/>
</dbReference>
<keyword evidence="1" id="KW-0809">Transit peptide</keyword>
<dbReference type="InterPro" id="IPR017703">
    <property type="entry name" value="YgfZ/GCV_T_CS"/>
</dbReference>
<organism evidence="3 4">
    <name type="scientific">Sulfuritalea hydrogenivorans sk43H</name>
    <dbReference type="NCBI Taxonomy" id="1223802"/>
    <lineage>
        <taxon>Bacteria</taxon>
        <taxon>Pseudomonadati</taxon>
        <taxon>Pseudomonadota</taxon>
        <taxon>Betaproteobacteria</taxon>
        <taxon>Nitrosomonadales</taxon>
        <taxon>Sterolibacteriaceae</taxon>
        <taxon>Sulfuritalea</taxon>
    </lineage>
</organism>
<dbReference type="PANTHER" id="PTHR22602:SF0">
    <property type="entry name" value="TRANSFERASE CAF17, MITOCHONDRIAL-RELATED"/>
    <property type="match status" value="1"/>
</dbReference>
<evidence type="ECO:0000313" key="4">
    <source>
        <dbReference type="Proteomes" id="UP000031637"/>
    </source>
</evidence>
<name>W0SFT9_9PROT</name>
<dbReference type="Gene3D" id="3.30.1360.120">
    <property type="entry name" value="Probable tRNA modification gtpase trme, domain 1"/>
    <property type="match status" value="1"/>
</dbReference>
<dbReference type="AlphaFoldDB" id="W0SFT9"/>
<protein>
    <submittedName>
        <fullName evidence="3">Folate-binding protein YgfZ</fullName>
    </submittedName>
</protein>
<keyword evidence="4" id="KW-1185">Reference proteome</keyword>
<dbReference type="KEGG" id="shd:SUTH_01853"/>
<proteinExistence type="predicted"/>
<dbReference type="STRING" id="1223802.SUTH_01853"/>
<dbReference type="Pfam" id="PF01571">
    <property type="entry name" value="GCV_T"/>
    <property type="match status" value="1"/>
</dbReference>
<gene>
    <name evidence="3" type="ORF">SUTH_01853</name>
</gene>
<reference evidence="3 4" key="1">
    <citation type="journal article" date="2014" name="Syst. Appl. Microbiol.">
        <title>Complete genomes of freshwater sulfur oxidizers Sulfuricella denitrificans skB26 and Sulfuritalea hydrogenivorans sk43H: genetic insights into the sulfur oxidation pathway of betaproteobacteria.</title>
        <authorList>
            <person name="Watanabe T."/>
            <person name="Kojima H."/>
            <person name="Fukui M."/>
        </authorList>
    </citation>
    <scope>NUCLEOTIDE SEQUENCE [LARGE SCALE GENOMIC DNA]</scope>
    <source>
        <strain evidence="3">DSM22779</strain>
    </source>
</reference>
<dbReference type="OrthoDB" id="9796287at2"/>
<feature type="domain" description="GCVT N-terminal" evidence="2">
    <location>
        <begin position="20"/>
        <end position="141"/>
    </location>
</feature>
<dbReference type="RefSeq" id="WP_052473477.1">
    <property type="nucleotide sequence ID" value="NZ_AP012547.1"/>
</dbReference>
<evidence type="ECO:0000313" key="3">
    <source>
        <dbReference type="EMBL" id="BAO29645.1"/>
    </source>
</evidence>
<dbReference type="EMBL" id="AP012547">
    <property type="protein sequence ID" value="BAO29645.1"/>
    <property type="molecule type" value="Genomic_DNA"/>
</dbReference>
<dbReference type="NCBIfam" id="TIGR03317">
    <property type="entry name" value="ygfZ_signature"/>
    <property type="match status" value="1"/>
</dbReference>